<dbReference type="AlphaFoldDB" id="A0A4Z1P2B1"/>
<dbReference type="GO" id="GO:0004180">
    <property type="term" value="F:carboxypeptidase activity"/>
    <property type="evidence" value="ECO:0007669"/>
    <property type="project" value="UniProtKB-KW"/>
</dbReference>
<keyword evidence="2" id="KW-0378">Hydrolase</keyword>
<dbReference type="Proteomes" id="UP000298493">
    <property type="component" value="Unassembled WGS sequence"/>
</dbReference>
<accession>A0A4Z1P2B1</accession>
<evidence type="ECO:0000313" key="2">
    <source>
        <dbReference type="EMBL" id="TID21985.1"/>
    </source>
</evidence>
<gene>
    <name evidence="2" type="ORF">E6O75_ATG10778</name>
</gene>
<keyword evidence="2" id="KW-0645">Protease</keyword>
<comment type="caution">
    <text evidence="2">The sequence shown here is derived from an EMBL/GenBank/DDBJ whole genome shotgun (WGS) entry which is preliminary data.</text>
</comment>
<protein>
    <submittedName>
        <fullName evidence="2">Carboxypeptidase S</fullName>
    </submittedName>
</protein>
<evidence type="ECO:0000313" key="3">
    <source>
        <dbReference type="Proteomes" id="UP000298493"/>
    </source>
</evidence>
<keyword evidence="2" id="KW-0121">Carboxypeptidase</keyword>
<keyword evidence="3" id="KW-1185">Reference proteome</keyword>
<sequence>MVPGFVADHLLGHTNSSTTTAPSSSRACSGCTVTASEKYLTYPSTVEVDTATIEQTIVPLVTVYADGSSETNYKTVTAKANVTGIYQPPTPTDPYAHLTWEHDGVILTYPTTYVQFFGLRGGLLTPVITTAATSCAVKDELLQVGTLDPAGLIVEVLATAKVDPAHPTAISAPPAILSFLNGIPAVSSQFSGTDVKDCSWTKILTTRITAGFTNAPNTALSSAVATNQKVTVSILTQVTAKQQVITVSSNKGTDQANRDSPTPRPEPPAINTEHKATSAVAVNPTPNTAAPQSHQQPTNSPDVVSIIAGILAGGTPGAQTIDNGGNPTQGAASGTLAGSKADQGRTITVAGSKAASGIGFTSAPAVATGGAYHSRSDMHLWCLGLMFGTVGVFLFG</sequence>
<name>A0A4Z1P2B1_9PEZI</name>
<proteinExistence type="predicted"/>
<organism evidence="2 3">
    <name type="scientific">Venturia nashicola</name>
    <dbReference type="NCBI Taxonomy" id="86259"/>
    <lineage>
        <taxon>Eukaryota</taxon>
        <taxon>Fungi</taxon>
        <taxon>Dikarya</taxon>
        <taxon>Ascomycota</taxon>
        <taxon>Pezizomycotina</taxon>
        <taxon>Dothideomycetes</taxon>
        <taxon>Pleosporomycetidae</taxon>
        <taxon>Venturiales</taxon>
        <taxon>Venturiaceae</taxon>
        <taxon>Venturia</taxon>
    </lineage>
</organism>
<reference evidence="2 3" key="1">
    <citation type="submission" date="2019-04" db="EMBL/GenBank/DDBJ databases">
        <title>High contiguity whole genome sequence and gene annotation resource for two Venturia nashicola isolates.</title>
        <authorList>
            <person name="Prokchorchik M."/>
            <person name="Won K."/>
            <person name="Lee Y."/>
            <person name="Choi E.D."/>
            <person name="Segonzac C."/>
            <person name="Sohn K.H."/>
        </authorList>
    </citation>
    <scope>NUCLEOTIDE SEQUENCE [LARGE SCALE GENOMIC DNA]</scope>
    <source>
        <strain evidence="2 3">PRI2</strain>
    </source>
</reference>
<evidence type="ECO:0000256" key="1">
    <source>
        <dbReference type="SAM" id="MobiDB-lite"/>
    </source>
</evidence>
<dbReference type="EMBL" id="SNSC02000008">
    <property type="protein sequence ID" value="TID21985.1"/>
    <property type="molecule type" value="Genomic_DNA"/>
</dbReference>
<feature type="compositionally biased region" description="Polar residues" evidence="1">
    <location>
        <begin position="246"/>
        <end position="260"/>
    </location>
</feature>
<feature type="region of interest" description="Disordered" evidence="1">
    <location>
        <begin position="246"/>
        <end position="271"/>
    </location>
</feature>